<gene>
    <name evidence="2" type="ORF">SKAU_G00317780</name>
</gene>
<name>A0A9Q1ET15_SYNKA</name>
<dbReference type="PANTHER" id="PTHR14465">
    <property type="entry name" value="IQ DOMAIN-CONTAINING PROTEIN H"/>
    <property type="match status" value="1"/>
</dbReference>
<evidence type="ECO:0000256" key="1">
    <source>
        <dbReference type="SAM" id="MobiDB-lite"/>
    </source>
</evidence>
<dbReference type="PANTHER" id="PTHR14465:SF0">
    <property type="entry name" value="IQ DOMAIN-CONTAINING PROTEIN H"/>
    <property type="match status" value="1"/>
</dbReference>
<comment type="caution">
    <text evidence="2">The sequence shown here is derived from an EMBL/GenBank/DDBJ whole genome shotgun (WGS) entry which is preliminary data.</text>
</comment>
<organism evidence="2 3">
    <name type="scientific">Synaphobranchus kaupii</name>
    <name type="common">Kaup's arrowtooth eel</name>
    <dbReference type="NCBI Taxonomy" id="118154"/>
    <lineage>
        <taxon>Eukaryota</taxon>
        <taxon>Metazoa</taxon>
        <taxon>Chordata</taxon>
        <taxon>Craniata</taxon>
        <taxon>Vertebrata</taxon>
        <taxon>Euteleostomi</taxon>
        <taxon>Actinopterygii</taxon>
        <taxon>Neopterygii</taxon>
        <taxon>Teleostei</taxon>
        <taxon>Anguilliformes</taxon>
        <taxon>Synaphobranchidae</taxon>
        <taxon>Synaphobranchus</taxon>
    </lineage>
</organism>
<keyword evidence="3" id="KW-1185">Reference proteome</keyword>
<protein>
    <submittedName>
        <fullName evidence="2">Uncharacterized protein</fullName>
    </submittedName>
</protein>
<sequence>MAKQDTIANGHAVYDDQRRAVTAGGRSPLRPPFRGWQWGHRQPDVSTASPSLPISKFLFSVSEWWINPRASDSPLSSSAACTVGILAGLPRRLGRPVWACAVPIARVSGHWLVEPLQDLGVSGPGCGTGLGSREAAWDPANHPSLTDGGAGAAAKRGPPAPAGDGARPERARRLRLHGRDRGRLQAEPRSGRACRRSRLQHLENLRSRAEHLAANWKHIRSSRRTVILIPSLGYSQSQRSSPKRLDIKQKTQMGRLYDVQEALGALRLPVVWMIPLSSLGRRFGGRGTMYHDASHIASHCAWGEQESRCCGRHQGTEDLVPDRSGAPVTRIISKGRESAAAEGCLPLIVPDSRGRRTRCPAVRSDLMYYSYKFSIHPAPLHRQPFVLPGS</sequence>
<dbReference type="AlphaFoldDB" id="A0A9Q1ET15"/>
<feature type="region of interest" description="Disordered" evidence="1">
    <location>
        <begin position="130"/>
        <end position="192"/>
    </location>
</feature>
<reference evidence="2" key="1">
    <citation type="journal article" date="2023" name="Science">
        <title>Genome structures resolve the early diversification of teleost fishes.</title>
        <authorList>
            <person name="Parey E."/>
            <person name="Louis A."/>
            <person name="Montfort J."/>
            <person name="Bouchez O."/>
            <person name="Roques C."/>
            <person name="Iampietro C."/>
            <person name="Lluch J."/>
            <person name="Castinel A."/>
            <person name="Donnadieu C."/>
            <person name="Desvignes T."/>
            <person name="Floi Bucao C."/>
            <person name="Jouanno E."/>
            <person name="Wen M."/>
            <person name="Mejri S."/>
            <person name="Dirks R."/>
            <person name="Jansen H."/>
            <person name="Henkel C."/>
            <person name="Chen W.J."/>
            <person name="Zahm M."/>
            <person name="Cabau C."/>
            <person name="Klopp C."/>
            <person name="Thompson A.W."/>
            <person name="Robinson-Rechavi M."/>
            <person name="Braasch I."/>
            <person name="Lecointre G."/>
            <person name="Bobe J."/>
            <person name="Postlethwait J.H."/>
            <person name="Berthelot C."/>
            <person name="Roest Crollius H."/>
            <person name="Guiguen Y."/>
        </authorList>
    </citation>
    <scope>NUCLEOTIDE SEQUENCE</scope>
    <source>
        <strain evidence="2">WJC10195</strain>
    </source>
</reference>
<accession>A0A9Q1ET15</accession>
<dbReference type="Proteomes" id="UP001152622">
    <property type="component" value="Chromosome 13"/>
</dbReference>
<feature type="compositionally biased region" description="Low complexity" evidence="1">
    <location>
        <begin position="152"/>
        <end position="165"/>
    </location>
</feature>
<dbReference type="InterPro" id="IPR038752">
    <property type="entry name" value="IQCH"/>
</dbReference>
<evidence type="ECO:0000313" key="3">
    <source>
        <dbReference type="Proteomes" id="UP001152622"/>
    </source>
</evidence>
<evidence type="ECO:0000313" key="2">
    <source>
        <dbReference type="EMBL" id="KAJ8344449.1"/>
    </source>
</evidence>
<proteinExistence type="predicted"/>
<feature type="compositionally biased region" description="Basic and acidic residues" evidence="1">
    <location>
        <begin position="166"/>
        <end position="190"/>
    </location>
</feature>
<dbReference type="EMBL" id="JAINUF010000013">
    <property type="protein sequence ID" value="KAJ8344449.1"/>
    <property type="molecule type" value="Genomic_DNA"/>
</dbReference>
<dbReference type="OrthoDB" id="2117703at2759"/>